<evidence type="ECO:0000256" key="6">
    <source>
        <dbReference type="ARBA" id="ARBA00040062"/>
    </source>
</evidence>
<comment type="catalytic activity">
    <reaction evidence="7">
        <text>a medium-chain fatty acyl-CoA + H2O = a medium-chain fatty acid + CoA + H(+)</text>
        <dbReference type="Rhea" id="RHEA:68184"/>
        <dbReference type="ChEBI" id="CHEBI:15377"/>
        <dbReference type="ChEBI" id="CHEBI:15378"/>
        <dbReference type="ChEBI" id="CHEBI:57287"/>
        <dbReference type="ChEBI" id="CHEBI:59558"/>
        <dbReference type="ChEBI" id="CHEBI:90546"/>
    </reaction>
</comment>
<reference evidence="9" key="1">
    <citation type="submission" date="2020-09" db="EMBL/GenBank/DDBJ databases">
        <title>Genome seq and assembly of Tianweitania sp.</title>
        <authorList>
            <person name="Chhetri G."/>
        </authorList>
    </citation>
    <scope>NUCLEOTIDE SEQUENCE</scope>
    <source>
        <strain evidence="9">Rool2</strain>
    </source>
</reference>
<dbReference type="EC" id="3.1.2.20" evidence="5"/>
<dbReference type="AlphaFoldDB" id="A0A8J6PGN3"/>
<comment type="catalytic activity">
    <reaction evidence="3">
        <text>a long-chain fatty acyl-CoA + H2O = a long-chain fatty acid + CoA + H(+)</text>
        <dbReference type="Rhea" id="RHEA:67680"/>
        <dbReference type="ChEBI" id="CHEBI:15377"/>
        <dbReference type="ChEBI" id="CHEBI:15378"/>
        <dbReference type="ChEBI" id="CHEBI:57287"/>
        <dbReference type="ChEBI" id="CHEBI:57560"/>
        <dbReference type="ChEBI" id="CHEBI:83139"/>
    </reaction>
</comment>
<evidence type="ECO:0000256" key="7">
    <source>
        <dbReference type="ARBA" id="ARBA00048062"/>
    </source>
</evidence>
<evidence type="ECO:0000256" key="2">
    <source>
        <dbReference type="ARBA" id="ARBA00035880"/>
    </source>
</evidence>
<name>A0A8J6PGN3_9HYPH</name>
<proteinExistence type="inferred from homology"/>
<dbReference type="Gene3D" id="3.10.129.10">
    <property type="entry name" value="Hotdog Thioesterase"/>
    <property type="match status" value="1"/>
</dbReference>
<keyword evidence="10" id="KW-1185">Reference proteome</keyword>
<evidence type="ECO:0000313" key="9">
    <source>
        <dbReference type="EMBL" id="MBD0413046.1"/>
    </source>
</evidence>
<dbReference type="InterPro" id="IPR029069">
    <property type="entry name" value="HotDog_dom_sf"/>
</dbReference>
<evidence type="ECO:0000256" key="3">
    <source>
        <dbReference type="ARBA" id="ARBA00036002"/>
    </source>
</evidence>
<dbReference type="InterPro" id="IPR003736">
    <property type="entry name" value="PAAI_dom"/>
</dbReference>
<evidence type="ECO:0000256" key="5">
    <source>
        <dbReference type="ARBA" id="ARBA00038894"/>
    </source>
</evidence>
<accession>A0A8J6PGN3</accession>
<dbReference type="Proteomes" id="UP000643405">
    <property type="component" value="Unassembled WGS sequence"/>
</dbReference>
<dbReference type="RefSeq" id="WP_188162506.1">
    <property type="nucleotide sequence ID" value="NZ_JACVVX010000001.1"/>
</dbReference>
<dbReference type="Pfam" id="PF03061">
    <property type="entry name" value="4HBT"/>
    <property type="match status" value="1"/>
</dbReference>
<dbReference type="EMBL" id="JACVVX010000001">
    <property type="protein sequence ID" value="MBD0413046.1"/>
    <property type="molecule type" value="Genomic_DNA"/>
</dbReference>
<dbReference type="InterPro" id="IPR006683">
    <property type="entry name" value="Thioestr_dom"/>
</dbReference>
<dbReference type="CDD" id="cd03443">
    <property type="entry name" value="PaaI_thioesterase"/>
    <property type="match status" value="1"/>
</dbReference>
<dbReference type="NCBIfam" id="TIGR00369">
    <property type="entry name" value="unchar_dom_1"/>
    <property type="match status" value="1"/>
</dbReference>
<dbReference type="PANTHER" id="PTHR43240">
    <property type="entry name" value="1,4-DIHYDROXY-2-NAPHTHOYL-COA THIOESTERASE 1"/>
    <property type="match status" value="1"/>
</dbReference>
<evidence type="ECO:0000256" key="4">
    <source>
        <dbReference type="ARBA" id="ARBA00038381"/>
    </source>
</evidence>
<protein>
    <recommendedName>
        <fullName evidence="6">Medium/long-chain acyl-CoA thioesterase YigI</fullName>
        <ecNumber evidence="5">3.1.2.20</ecNumber>
    </recommendedName>
</protein>
<evidence type="ECO:0000313" key="10">
    <source>
        <dbReference type="Proteomes" id="UP000643405"/>
    </source>
</evidence>
<evidence type="ECO:0000256" key="1">
    <source>
        <dbReference type="ARBA" id="ARBA00022801"/>
    </source>
</evidence>
<organism evidence="9 10">
    <name type="scientific">Oryzicola mucosus</name>
    <dbReference type="NCBI Taxonomy" id="2767425"/>
    <lineage>
        <taxon>Bacteria</taxon>
        <taxon>Pseudomonadati</taxon>
        <taxon>Pseudomonadota</taxon>
        <taxon>Alphaproteobacteria</taxon>
        <taxon>Hyphomicrobiales</taxon>
        <taxon>Phyllobacteriaceae</taxon>
        <taxon>Oryzicola</taxon>
    </lineage>
</organism>
<keyword evidence="1" id="KW-0378">Hydrolase</keyword>
<gene>
    <name evidence="9" type="ORF">ICI42_00035</name>
</gene>
<evidence type="ECO:0000259" key="8">
    <source>
        <dbReference type="Pfam" id="PF03061"/>
    </source>
</evidence>
<dbReference type="PANTHER" id="PTHR43240:SF20">
    <property type="entry name" value="MEDIUM_LONG-CHAIN ACYL-COA THIOESTERASE YIGI"/>
    <property type="match status" value="1"/>
</dbReference>
<comment type="catalytic activity">
    <reaction evidence="2">
        <text>a fatty acyl-CoA + H2O = a fatty acid + CoA + H(+)</text>
        <dbReference type="Rhea" id="RHEA:16781"/>
        <dbReference type="ChEBI" id="CHEBI:15377"/>
        <dbReference type="ChEBI" id="CHEBI:15378"/>
        <dbReference type="ChEBI" id="CHEBI:28868"/>
        <dbReference type="ChEBI" id="CHEBI:57287"/>
        <dbReference type="ChEBI" id="CHEBI:77636"/>
        <dbReference type="EC" id="3.1.2.20"/>
    </reaction>
</comment>
<dbReference type="GO" id="GO:0047617">
    <property type="term" value="F:fatty acyl-CoA hydrolase activity"/>
    <property type="evidence" value="ECO:0007669"/>
    <property type="project" value="UniProtKB-EC"/>
</dbReference>
<comment type="caution">
    <text evidence="9">The sequence shown here is derived from an EMBL/GenBank/DDBJ whole genome shotgun (WGS) entry which is preliminary data.</text>
</comment>
<sequence>MSAKIVSALNFEERVRASFARQAAMRTIGAELTLVTPGIVEIEMPYASSLTQQHGFLHAGVISTAMDSACGYAAFSLMPENSGVLTIEFKVNLLAPGKGERFLFRGSVTKPGRTIVVADGQAYAFAADGEAKLIATMTGTMMTVVGRDGIEG</sequence>
<comment type="similarity">
    <text evidence="4">Belongs to the YigI thioesterase family.</text>
</comment>
<dbReference type="SUPFAM" id="SSF54637">
    <property type="entry name" value="Thioesterase/thiol ester dehydrase-isomerase"/>
    <property type="match status" value="1"/>
</dbReference>
<feature type="domain" description="Thioesterase" evidence="8">
    <location>
        <begin position="54"/>
        <end position="123"/>
    </location>
</feature>